<feature type="transmembrane region" description="Helical" evidence="1">
    <location>
        <begin position="61"/>
        <end position="79"/>
    </location>
</feature>
<keyword evidence="1" id="KW-0812">Transmembrane</keyword>
<evidence type="ECO:0000313" key="3">
    <source>
        <dbReference type="Proteomes" id="UP001233999"/>
    </source>
</evidence>
<reference evidence="2" key="2">
    <citation type="submission" date="2023-05" db="EMBL/GenBank/DDBJ databases">
        <authorList>
            <person name="Fouks B."/>
        </authorList>
    </citation>
    <scope>NUCLEOTIDE SEQUENCE</scope>
    <source>
        <strain evidence="2">Stay&amp;Tobe</strain>
        <tissue evidence="2">Testes</tissue>
    </source>
</reference>
<accession>A0AAD8AG90</accession>
<name>A0AAD8AG90_DIPPU</name>
<gene>
    <name evidence="2" type="ORF">L9F63_010767</name>
</gene>
<feature type="transmembrane region" description="Helical" evidence="1">
    <location>
        <begin position="91"/>
        <end position="111"/>
    </location>
</feature>
<organism evidence="2 3">
    <name type="scientific">Diploptera punctata</name>
    <name type="common">Pacific beetle cockroach</name>
    <dbReference type="NCBI Taxonomy" id="6984"/>
    <lineage>
        <taxon>Eukaryota</taxon>
        <taxon>Metazoa</taxon>
        <taxon>Ecdysozoa</taxon>
        <taxon>Arthropoda</taxon>
        <taxon>Hexapoda</taxon>
        <taxon>Insecta</taxon>
        <taxon>Pterygota</taxon>
        <taxon>Neoptera</taxon>
        <taxon>Polyneoptera</taxon>
        <taxon>Dictyoptera</taxon>
        <taxon>Blattodea</taxon>
        <taxon>Blaberoidea</taxon>
        <taxon>Blaberidae</taxon>
        <taxon>Diplopterinae</taxon>
        <taxon>Diploptera</taxon>
    </lineage>
</organism>
<evidence type="ECO:0000256" key="1">
    <source>
        <dbReference type="SAM" id="Phobius"/>
    </source>
</evidence>
<dbReference type="EMBL" id="JASPKZ010001210">
    <property type="protein sequence ID" value="KAJ9598535.1"/>
    <property type="molecule type" value="Genomic_DNA"/>
</dbReference>
<comment type="caution">
    <text evidence="2">The sequence shown here is derived from an EMBL/GenBank/DDBJ whole genome shotgun (WGS) entry which is preliminary data.</text>
</comment>
<dbReference type="AlphaFoldDB" id="A0AAD8AG90"/>
<feature type="non-terminal residue" evidence="2">
    <location>
        <position position="147"/>
    </location>
</feature>
<proteinExistence type="predicted"/>
<keyword evidence="3" id="KW-1185">Reference proteome</keyword>
<evidence type="ECO:0000313" key="2">
    <source>
        <dbReference type="EMBL" id="KAJ9598535.1"/>
    </source>
</evidence>
<dbReference type="Proteomes" id="UP001233999">
    <property type="component" value="Unassembled WGS sequence"/>
</dbReference>
<sequence length="147" mass="17183">LAALFGSDDKAFVNAFDKPPVPIWSFTAITAYSFTREFKRNNIYDVLTLNIEWPRFLKCKFVNTAMYNLIIYTCGYFTITCSKNKSMTPEYRYVLACSIFSGLLTAAIELFRVFRKTHNFYQHLNRSVFIPRSTIRVSNDNCIVYNF</sequence>
<protein>
    <submittedName>
        <fullName evidence="2">Uncharacterized protein</fullName>
    </submittedName>
</protein>
<keyword evidence="1" id="KW-0472">Membrane</keyword>
<keyword evidence="1" id="KW-1133">Transmembrane helix</keyword>
<feature type="non-terminal residue" evidence="2">
    <location>
        <position position="1"/>
    </location>
</feature>
<reference evidence="2" key="1">
    <citation type="journal article" date="2023" name="IScience">
        <title>Live-bearing cockroach genome reveals convergent evolutionary mechanisms linked to viviparity in insects and beyond.</title>
        <authorList>
            <person name="Fouks B."/>
            <person name="Harrison M.C."/>
            <person name="Mikhailova A.A."/>
            <person name="Marchal E."/>
            <person name="English S."/>
            <person name="Carruthers M."/>
            <person name="Jennings E.C."/>
            <person name="Chiamaka E.L."/>
            <person name="Frigard R.A."/>
            <person name="Pippel M."/>
            <person name="Attardo G.M."/>
            <person name="Benoit J.B."/>
            <person name="Bornberg-Bauer E."/>
            <person name="Tobe S.S."/>
        </authorList>
    </citation>
    <scope>NUCLEOTIDE SEQUENCE</scope>
    <source>
        <strain evidence="2">Stay&amp;Tobe</strain>
    </source>
</reference>